<name>A0ABY6BMM5_9GAMM</name>
<gene>
    <name evidence="1" type="ORF">N4264_09405</name>
</gene>
<sequence length="150" mass="15646">MAARPLSAAIAFRRLSDTSDKGRVVKKYLVVFLGILVIMACGLAQAAGISCEPAGNGYACEAWPRGADYRYEWNVAGGVRIAAHPSRSAPRLALSCTGRHQAHVTVTVVAPAGYIETATQPLTSCRAGASPETAGSVANAMSLLASKLMR</sequence>
<dbReference type="RefSeq" id="WP_261696774.1">
    <property type="nucleotide sequence ID" value="NZ_CP104694.1"/>
</dbReference>
<dbReference type="EMBL" id="CP104694">
    <property type="protein sequence ID" value="UXI69821.1"/>
    <property type="molecule type" value="Genomic_DNA"/>
</dbReference>
<dbReference type="Proteomes" id="UP001064632">
    <property type="component" value="Chromosome"/>
</dbReference>
<accession>A0ABY6BMM5</accession>
<proteinExistence type="predicted"/>
<protein>
    <submittedName>
        <fullName evidence="1">Uncharacterized protein</fullName>
    </submittedName>
</protein>
<reference evidence="1" key="1">
    <citation type="submission" date="2022-09" db="EMBL/GenBank/DDBJ databases">
        <title>Tahibacter sp. nov., isolated from a fresh water.</title>
        <authorList>
            <person name="Baek J.H."/>
            <person name="Lee J.K."/>
            <person name="Kim J.M."/>
            <person name="Jeon C.O."/>
        </authorList>
    </citation>
    <scope>NUCLEOTIDE SEQUENCE</scope>
    <source>
        <strain evidence="1">W38</strain>
    </source>
</reference>
<evidence type="ECO:0000313" key="2">
    <source>
        <dbReference type="Proteomes" id="UP001064632"/>
    </source>
</evidence>
<organism evidence="1 2">
    <name type="scientific">Tahibacter amnicola</name>
    <dbReference type="NCBI Taxonomy" id="2976241"/>
    <lineage>
        <taxon>Bacteria</taxon>
        <taxon>Pseudomonadati</taxon>
        <taxon>Pseudomonadota</taxon>
        <taxon>Gammaproteobacteria</taxon>
        <taxon>Lysobacterales</taxon>
        <taxon>Rhodanobacteraceae</taxon>
        <taxon>Tahibacter</taxon>
    </lineage>
</organism>
<evidence type="ECO:0000313" key="1">
    <source>
        <dbReference type="EMBL" id="UXI69821.1"/>
    </source>
</evidence>
<keyword evidence="2" id="KW-1185">Reference proteome</keyword>